<evidence type="ECO:0000256" key="1">
    <source>
        <dbReference type="SAM" id="Phobius"/>
    </source>
</evidence>
<organism evidence="2 3">
    <name type="scientific">Candidatus Gottesmanbacteria bacterium GW2011_GWB1_43_11</name>
    <dbReference type="NCBI Taxonomy" id="1618446"/>
    <lineage>
        <taxon>Bacteria</taxon>
        <taxon>Candidatus Gottesmaniibacteriota</taxon>
    </lineage>
</organism>
<keyword evidence="1" id="KW-1133">Transmembrane helix</keyword>
<keyword evidence="1" id="KW-0812">Transmembrane</keyword>
<sequence>MTEKILGYILLGLGIMTIIYSGLNVYAVFTKQTQPVKLFNFKGIGLDTSQMLASSLPPEAAQFLKQNPDKPAPSEIISAELINDTSNIFAHLMLMGFIASVGAKLANIGAMLVRPIVVKLKAKEVVSDTK</sequence>
<dbReference type="EMBL" id="LCFD01000006">
    <property type="protein sequence ID" value="KKS86847.1"/>
    <property type="molecule type" value="Genomic_DNA"/>
</dbReference>
<protein>
    <submittedName>
        <fullName evidence="2">Uncharacterized protein</fullName>
    </submittedName>
</protein>
<dbReference type="Proteomes" id="UP000034050">
    <property type="component" value="Unassembled WGS sequence"/>
</dbReference>
<gene>
    <name evidence="2" type="ORF">UV61_C0006G0048</name>
</gene>
<accession>A0A0G1CMX8</accession>
<comment type="caution">
    <text evidence="2">The sequence shown here is derived from an EMBL/GenBank/DDBJ whole genome shotgun (WGS) entry which is preliminary data.</text>
</comment>
<keyword evidence="1" id="KW-0472">Membrane</keyword>
<evidence type="ECO:0000313" key="3">
    <source>
        <dbReference type="Proteomes" id="UP000034050"/>
    </source>
</evidence>
<reference evidence="2 3" key="1">
    <citation type="journal article" date="2015" name="Nature">
        <title>rRNA introns, odd ribosomes, and small enigmatic genomes across a large radiation of phyla.</title>
        <authorList>
            <person name="Brown C.T."/>
            <person name="Hug L.A."/>
            <person name="Thomas B.C."/>
            <person name="Sharon I."/>
            <person name="Castelle C.J."/>
            <person name="Singh A."/>
            <person name="Wilkins M.J."/>
            <person name="Williams K.H."/>
            <person name="Banfield J.F."/>
        </authorList>
    </citation>
    <scope>NUCLEOTIDE SEQUENCE [LARGE SCALE GENOMIC DNA]</scope>
</reference>
<dbReference type="STRING" id="1618446.UV61_C0006G0048"/>
<feature type="transmembrane region" description="Helical" evidence="1">
    <location>
        <begin position="88"/>
        <end position="113"/>
    </location>
</feature>
<name>A0A0G1CMX8_9BACT</name>
<dbReference type="AlphaFoldDB" id="A0A0G1CMX8"/>
<evidence type="ECO:0000313" key="2">
    <source>
        <dbReference type="EMBL" id="KKS86847.1"/>
    </source>
</evidence>
<proteinExistence type="predicted"/>
<feature type="transmembrane region" description="Helical" evidence="1">
    <location>
        <begin position="7"/>
        <end position="29"/>
    </location>
</feature>